<accession>Q5YR25</accession>
<proteinExistence type="predicted"/>
<reference evidence="2 3" key="1">
    <citation type="journal article" date="2004" name="Proc. Natl. Acad. Sci. U.S.A.">
        <title>The complete genomic sequence of Nocardia farcinica IFM 10152.</title>
        <authorList>
            <person name="Ishikawa J."/>
            <person name="Yamashita A."/>
            <person name="Mikami Y."/>
            <person name="Hoshino Y."/>
            <person name="Kurita H."/>
            <person name="Hotta K."/>
            <person name="Shiba T."/>
            <person name="Hattori M."/>
        </authorList>
    </citation>
    <scope>NUCLEOTIDE SEQUENCE [LARGE SCALE GENOMIC DNA]</scope>
    <source>
        <strain evidence="2 3">IFM 10152</strain>
    </source>
</reference>
<organism evidence="2 3">
    <name type="scientific">Nocardia farcinica (strain IFM 10152)</name>
    <dbReference type="NCBI Taxonomy" id="247156"/>
    <lineage>
        <taxon>Bacteria</taxon>
        <taxon>Bacillati</taxon>
        <taxon>Actinomycetota</taxon>
        <taxon>Actinomycetes</taxon>
        <taxon>Mycobacteriales</taxon>
        <taxon>Nocardiaceae</taxon>
        <taxon>Nocardia</taxon>
    </lineage>
</organism>
<dbReference type="EMBL" id="AP006618">
    <property type="protein sequence ID" value="BAD59366.1"/>
    <property type="molecule type" value="Genomic_DNA"/>
</dbReference>
<feature type="region of interest" description="Disordered" evidence="1">
    <location>
        <begin position="1"/>
        <end position="20"/>
    </location>
</feature>
<name>Q5YR25_NOCFA</name>
<dbReference type="AlphaFoldDB" id="Q5YR25"/>
<dbReference type="KEGG" id="nfa:NFA_45150"/>
<protein>
    <submittedName>
        <fullName evidence="2">Uncharacterized protein</fullName>
    </submittedName>
</protein>
<evidence type="ECO:0000256" key="1">
    <source>
        <dbReference type="SAM" id="MobiDB-lite"/>
    </source>
</evidence>
<dbReference type="HOGENOM" id="CLU_2634545_0_0_11"/>
<keyword evidence="3" id="KW-1185">Reference proteome</keyword>
<evidence type="ECO:0000313" key="2">
    <source>
        <dbReference type="EMBL" id="BAD59366.1"/>
    </source>
</evidence>
<evidence type="ECO:0000313" key="3">
    <source>
        <dbReference type="Proteomes" id="UP000006820"/>
    </source>
</evidence>
<gene>
    <name evidence="2" type="ordered locus">NFA_45150</name>
</gene>
<sequence>MRTVVPRRQNVSPPVDLEPHDRTAASDLRLARDVRCARLRRLLRTTIGLSQESVDLLTSMAERLRAAEGALPDPAYY</sequence>
<dbReference type="Proteomes" id="UP000006820">
    <property type="component" value="Chromosome"/>
</dbReference>
<dbReference type="eggNOG" id="ENOG5032CHB">
    <property type="taxonomic scope" value="Bacteria"/>
</dbReference>